<dbReference type="CDD" id="cd01672">
    <property type="entry name" value="TMPK"/>
    <property type="match status" value="1"/>
</dbReference>
<dbReference type="InterPro" id="IPR008862">
    <property type="entry name" value="Tcp11"/>
</dbReference>
<dbReference type="GO" id="GO:0007165">
    <property type="term" value="P:signal transduction"/>
    <property type="evidence" value="ECO:0007669"/>
    <property type="project" value="TreeGrafter"/>
</dbReference>
<keyword evidence="7" id="KW-0545">Nucleotide biosynthesis</keyword>
<evidence type="ECO:0000256" key="7">
    <source>
        <dbReference type="ARBA" id="ARBA00022727"/>
    </source>
</evidence>
<keyword evidence="8" id="KW-0547">Nucleotide-binding</keyword>
<evidence type="ECO:0000313" key="14">
    <source>
        <dbReference type="Proteomes" id="UP000327013"/>
    </source>
</evidence>
<organism evidence="13 14">
    <name type="scientific">Carpinus fangiana</name>
    <dbReference type="NCBI Taxonomy" id="176857"/>
    <lineage>
        <taxon>Eukaryota</taxon>
        <taxon>Viridiplantae</taxon>
        <taxon>Streptophyta</taxon>
        <taxon>Embryophyta</taxon>
        <taxon>Tracheophyta</taxon>
        <taxon>Spermatophyta</taxon>
        <taxon>Magnoliopsida</taxon>
        <taxon>eudicotyledons</taxon>
        <taxon>Gunneridae</taxon>
        <taxon>Pentapetalae</taxon>
        <taxon>rosids</taxon>
        <taxon>fabids</taxon>
        <taxon>Fagales</taxon>
        <taxon>Betulaceae</taxon>
        <taxon>Carpinus</taxon>
    </lineage>
</organism>
<comment type="similarity">
    <text evidence="3">Belongs to the TCP11 family.</text>
</comment>
<keyword evidence="6" id="KW-0808">Transferase</keyword>
<dbReference type="PANTHER" id="PTHR12832:SF11">
    <property type="entry name" value="LD23868P"/>
    <property type="match status" value="1"/>
</dbReference>
<dbReference type="InterPro" id="IPR018094">
    <property type="entry name" value="Thymidylate_kinase"/>
</dbReference>
<reference evidence="13 14" key="1">
    <citation type="submission" date="2019-06" db="EMBL/GenBank/DDBJ databases">
        <title>A chromosomal-level reference genome of Carpinus fangiana (Coryloideae, Betulaceae).</title>
        <authorList>
            <person name="Yang X."/>
            <person name="Wang Z."/>
            <person name="Zhang L."/>
            <person name="Hao G."/>
            <person name="Liu J."/>
            <person name="Yang Y."/>
        </authorList>
    </citation>
    <scope>NUCLEOTIDE SEQUENCE [LARGE SCALE GENOMIC DNA]</scope>
    <source>
        <strain evidence="13">Cfa_2016G</strain>
        <tissue evidence="13">Leaf</tissue>
    </source>
</reference>
<proteinExistence type="inferred from homology"/>
<dbReference type="FunFam" id="3.40.50.300:FF:000679">
    <property type="entry name" value="Thymidylate kinase"/>
    <property type="match status" value="1"/>
</dbReference>
<dbReference type="PANTHER" id="PTHR12832">
    <property type="entry name" value="TESTIS-SPECIFIC PROTEIN PBS13 T-COMPLEX 11"/>
    <property type="match status" value="1"/>
</dbReference>
<name>A0A5N6R697_9ROSI</name>
<keyword evidence="9" id="KW-0418">Kinase</keyword>
<accession>A0A5N6R697</accession>
<keyword evidence="10" id="KW-0067">ATP-binding</keyword>
<gene>
    <name evidence="13" type="ORF">FH972_012954</name>
</gene>
<dbReference type="EMBL" id="CM017325">
    <property type="protein sequence ID" value="KAE8056161.1"/>
    <property type="molecule type" value="Genomic_DNA"/>
</dbReference>
<evidence type="ECO:0000256" key="9">
    <source>
        <dbReference type="ARBA" id="ARBA00022777"/>
    </source>
</evidence>
<evidence type="ECO:0000256" key="3">
    <source>
        <dbReference type="ARBA" id="ARBA00010954"/>
    </source>
</evidence>
<evidence type="ECO:0000256" key="2">
    <source>
        <dbReference type="ARBA" id="ARBA00009776"/>
    </source>
</evidence>
<evidence type="ECO:0000256" key="10">
    <source>
        <dbReference type="ARBA" id="ARBA00022840"/>
    </source>
</evidence>
<dbReference type="NCBIfam" id="TIGR00041">
    <property type="entry name" value="DTMP_kinase"/>
    <property type="match status" value="1"/>
</dbReference>
<dbReference type="EC" id="2.7.4.9" evidence="4"/>
<dbReference type="OrthoDB" id="425602at2759"/>
<dbReference type="GO" id="GO:0005524">
    <property type="term" value="F:ATP binding"/>
    <property type="evidence" value="ECO:0007669"/>
    <property type="project" value="UniProtKB-KW"/>
</dbReference>
<dbReference type="Pfam" id="PF02223">
    <property type="entry name" value="Thymidylate_kin"/>
    <property type="match status" value="1"/>
</dbReference>
<feature type="compositionally biased region" description="Low complexity" evidence="11">
    <location>
        <begin position="552"/>
        <end position="565"/>
    </location>
</feature>
<evidence type="ECO:0000256" key="4">
    <source>
        <dbReference type="ARBA" id="ARBA00012980"/>
    </source>
</evidence>
<protein>
    <recommendedName>
        <fullName evidence="5">Thymidylate kinase</fullName>
        <ecNumber evidence="4">2.7.4.9</ecNumber>
    </recommendedName>
</protein>
<dbReference type="Gene3D" id="3.40.50.300">
    <property type="entry name" value="P-loop containing nucleotide triphosphate hydrolases"/>
    <property type="match status" value="1"/>
</dbReference>
<dbReference type="AlphaFoldDB" id="A0A5N6R697"/>
<dbReference type="GO" id="GO:0006233">
    <property type="term" value="P:dTDP biosynthetic process"/>
    <property type="evidence" value="ECO:0007669"/>
    <property type="project" value="InterPro"/>
</dbReference>
<comment type="pathway">
    <text evidence="1">Pyrimidine metabolism; dTTP biosynthesis.</text>
</comment>
<dbReference type="Pfam" id="PF05794">
    <property type="entry name" value="Tcp11"/>
    <property type="match status" value="2"/>
</dbReference>
<evidence type="ECO:0000256" key="5">
    <source>
        <dbReference type="ARBA" id="ARBA00017144"/>
    </source>
</evidence>
<feature type="domain" description="Thymidylate kinase-like" evidence="12">
    <location>
        <begin position="63"/>
        <end position="235"/>
    </location>
</feature>
<dbReference type="InterPro" id="IPR039430">
    <property type="entry name" value="Thymidylate_kin-like_dom"/>
</dbReference>
<evidence type="ECO:0000256" key="8">
    <source>
        <dbReference type="ARBA" id="ARBA00022741"/>
    </source>
</evidence>
<dbReference type="InterPro" id="IPR027417">
    <property type="entry name" value="P-loop_NTPase"/>
</dbReference>
<evidence type="ECO:0000259" key="12">
    <source>
        <dbReference type="Pfam" id="PF02223"/>
    </source>
</evidence>
<dbReference type="PROSITE" id="PS01331">
    <property type="entry name" value="THYMIDYLATE_KINASE"/>
    <property type="match status" value="1"/>
</dbReference>
<dbReference type="Proteomes" id="UP000327013">
    <property type="component" value="Chromosome 5"/>
</dbReference>
<evidence type="ECO:0000313" key="13">
    <source>
        <dbReference type="EMBL" id="KAE8056161.1"/>
    </source>
</evidence>
<evidence type="ECO:0000256" key="6">
    <source>
        <dbReference type="ARBA" id="ARBA00022679"/>
    </source>
</evidence>
<dbReference type="InterPro" id="IPR018095">
    <property type="entry name" value="Thymidylate_kin_CS"/>
</dbReference>
<evidence type="ECO:0000256" key="1">
    <source>
        <dbReference type="ARBA" id="ARBA00004992"/>
    </source>
</evidence>
<feature type="region of interest" description="Disordered" evidence="11">
    <location>
        <begin position="552"/>
        <end position="582"/>
    </location>
</feature>
<sequence length="1076" mass="118820">MIHVCYLTLSRALNFGALALGRLLKSRLNFPHKCPIRQIRMANTLNSILNGGNSESRGALIVLEGLDRSGKTSQSSRLLTYLEGLGHSAESWRFPDRSTNVGQMISSYLSNKSQLDDHTIHLLFSANRWEKRSLMETKLKTGTILIVDRYSYSGVAFSSAKGLDIEWCKAPEIGLPAPDLVVFLDIQPEKAAERGGYGAERYEQLEFQRKVAHCYQSLHDASWKIIDACQPIEDIWKHLQESIGLCHDMSERQTPFLPLAKCWRQFVRLRKTTSALAKAFTSREIREKSVKSVPFEQLALHIESDTTIQAVKALLDRLESRYIISGAVRSSPSSLENIDHLLKRVASPIRKGNTSTKRKGSKAFESSKELPRSPVKLSRYPVRVVLCAYMILGFPDTVISGNGVHEAALAESAANFTRDFELLIKIILEGAIQNAEEKTTIPCQITFRSQLEAFDKAWCSYQYHFVVWKVKDAKSLEEDLVRAACQLELSMMKTCKPIPEKGDNGAILKQVIEDRELLRTKVQHLSGNAGLERMECALSNMRSRFLKARDSGSSSAAPFPSISSSCLPKSPDGSLASVPGEMNNLAEGCESSSPIVHSLSERDDSSSGKVVGSSNDFNGSAHGSCFIINDEDKNSLNVGASIYLLLSFQEKVRETMEKAFWDGIMESMKQEEPDFSWVLKLMKEVRDELCEMSPQSWKQEIVDAIDIDILSKVSLVYSSLANDDDMKTTHHKLLKELEEISQSGEKSNASFAHLMIRGTAGLEYLKKAFANRYGSPVNAPTSLPLTRQWLSSVRVVAEEEWDEYRDSQSTMASNVRLSQGLPPTTLRTGGSIVVSSKLGSPTFSATGLIGNLTVGKEQPECKGERVDLLVRLGLLKLVSEIGGLALETLPETLELNFTRLRAVQSQLQKIIVIPTSMLALRQTLLSENLMSSPLDMDNIVSTCVKQPSDLLDSVEDVGVPEIVETINGFAQGCDHVLDVGKFQARKHVMANMLAKSLQAGDPIFARVSRAAYLAVRGAVLGGNGTKGRQLVETVLQRLGAALLTDKLMEAAEVLIVVAVVSGNVHGAWYEEVLNSL</sequence>
<keyword evidence="14" id="KW-1185">Reference proteome</keyword>
<comment type="similarity">
    <text evidence="2">Belongs to the thymidylate kinase family.</text>
</comment>
<dbReference type="HAMAP" id="MF_00165">
    <property type="entry name" value="Thymidylate_kinase"/>
    <property type="match status" value="1"/>
</dbReference>
<evidence type="ECO:0000256" key="11">
    <source>
        <dbReference type="SAM" id="MobiDB-lite"/>
    </source>
</evidence>
<dbReference type="GO" id="GO:0004798">
    <property type="term" value="F:dTMP kinase activity"/>
    <property type="evidence" value="ECO:0007669"/>
    <property type="project" value="UniProtKB-EC"/>
</dbReference>
<dbReference type="SUPFAM" id="SSF52540">
    <property type="entry name" value="P-loop containing nucleoside triphosphate hydrolases"/>
    <property type="match status" value="1"/>
</dbReference>